<dbReference type="EMBL" id="JBHUMV010000009">
    <property type="protein sequence ID" value="MFD2756009.1"/>
    <property type="molecule type" value="Genomic_DNA"/>
</dbReference>
<dbReference type="Gene3D" id="1.20.1600.10">
    <property type="entry name" value="Outer membrane efflux proteins (OEP)"/>
    <property type="match status" value="1"/>
</dbReference>
<dbReference type="PANTHER" id="PTHR30203:SF32">
    <property type="entry name" value="CATION EFFLUX SYSTEM PROTEIN CUSC"/>
    <property type="match status" value="1"/>
</dbReference>
<comment type="caution">
    <text evidence="3">The sequence shown here is derived from an EMBL/GenBank/DDBJ whole genome shotgun (WGS) entry which is preliminary data.</text>
</comment>
<gene>
    <name evidence="3" type="ORF">ACFSW6_18220</name>
</gene>
<dbReference type="PROSITE" id="PS51257">
    <property type="entry name" value="PROKAR_LIPOPROTEIN"/>
    <property type="match status" value="1"/>
</dbReference>
<dbReference type="Gene3D" id="2.20.200.10">
    <property type="entry name" value="Outer membrane efflux proteins (OEP)"/>
    <property type="match status" value="1"/>
</dbReference>
<dbReference type="InterPro" id="IPR003423">
    <property type="entry name" value="OMP_efflux"/>
</dbReference>
<keyword evidence="4" id="KW-1185">Reference proteome</keyword>
<proteinExistence type="inferred from homology"/>
<reference evidence="4" key="1">
    <citation type="journal article" date="2019" name="Int. J. Syst. Evol. Microbiol.">
        <title>The Global Catalogue of Microorganisms (GCM) 10K type strain sequencing project: providing services to taxonomists for standard genome sequencing and annotation.</title>
        <authorList>
            <consortium name="The Broad Institute Genomics Platform"/>
            <consortium name="The Broad Institute Genome Sequencing Center for Infectious Disease"/>
            <person name="Wu L."/>
            <person name="Ma J."/>
        </authorList>
    </citation>
    <scope>NUCLEOTIDE SEQUENCE [LARGE SCALE GENOMIC DNA]</scope>
    <source>
        <strain evidence="4">TISTR 1906</strain>
    </source>
</reference>
<feature type="chain" id="PRO_5044989824" evidence="2">
    <location>
        <begin position="28"/>
        <end position="486"/>
    </location>
</feature>
<keyword evidence="2" id="KW-0472">Membrane</keyword>
<evidence type="ECO:0000313" key="3">
    <source>
        <dbReference type="EMBL" id="MFD2756009.1"/>
    </source>
</evidence>
<dbReference type="PANTHER" id="PTHR30203">
    <property type="entry name" value="OUTER MEMBRANE CATION EFFLUX PROTEIN"/>
    <property type="match status" value="1"/>
</dbReference>
<keyword evidence="2" id="KW-0564">Palmitate</keyword>
<evidence type="ECO:0000256" key="2">
    <source>
        <dbReference type="RuleBase" id="RU362097"/>
    </source>
</evidence>
<name>A0ABW5USX0_9BURK</name>
<comment type="similarity">
    <text evidence="1 2">Belongs to the outer membrane factor (OMF) (TC 1.B.17) family.</text>
</comment>
<dbReference type="Pfam" id="PF02321">
    <property type="entry name" value="OEP"/>
    <property type="match status" value="2"/>
</dbReference>
<dbReference type="NCBIfam" id="TIGR01845">
    <property type="entry name" value="outer_NodT"/>
    <property type="match status" value="1"/>
</dbReference>
<keyword evidence="2" id="KW-0812">Transmembrane</keyword>
<dbReference type="InterPro" id="IPR010131">
    <property type="entry name" value="MdtP/NodT-like"/>
</dbReference>
<comment type="subcellular location">
    <subcellularLocation>
        <location evidence="2">Cell membrane</location>
        <topology evidence="2">Lipid-anchor</topology>
    </subcellularLocation>
</comment>
<dbReference type="RefSeq" id="WP_066479237.1">
    <property type="nucleotide sequence ID" value="NZ_BCNT01000009.1"/>
</dbReference>
<keyword evidence="2" id="KW-0449">Lipoprotein</keyword>
<evidence type="ECO:0000256" key="1">
    <source>
        <dbReference type="ARBA" id="ARBA00007613"/>
    </source>
</evidence>
<dbReference type="Proteomes" id="UP001597463">
    <property type="component" value="Unassembled WGS sequence"/>
</dbReference>
<keyword evidence="2" id="KW-1134">Transmembrane beta strand</keyword>
<keyword evidence="2" id="KW-0732">Signal</keyword>
<sequence length="486" mass="52242">MMRPMMRTTLHALPAALALLLAGCNLAPTYQTPQLPVPETVGTDGAPAQAGEAGLQQAESLQWLQSQKLRQVVALALTHNRDLRVAVESIEKARAQYGITRADLLPGVNAQAQANRARTAADLNASGRSTLATQYTAQLGFASYELDLWGRIRNLSDAALQQFLQSQENRRNVQIGLVADVANAWLTLAADQARLQLARDTLASRVKALELTQRMYEIGSTSGLVLAQNQTTVDTARGDVASFTAQVERDRNALQLLVGGPVPADLLPDAGTLARTPSAGVAALQAVPAPLPSSVLLQRPDVQAAERNLRAMNANIGAARAAMFPTISLTASVGTGSTDLDRLFGAGNGTWSFVPLVRLPIFDAGRNRANVQVAESNQRIALAQYEKAVQTAFKETADVLADRAQWNERLEAQNSMVEHTQKAYDLSNARFRTGADNYLTVLDAQRSLYAAQQTLIGLRLSEQLNRVTLWKVLGGAEGTAQQPAPQ</sequence>
<evidence type="ECO:0000313" key="4">
    <source>
        <dbReference type="Proteomes" id="UP001597463"/>
    </source>
</evidence>
<organism evidence="3 4">
    <name type="scientific">Comamonas terrae</name>
    <dbReference type="NCBI Taxonomy" id="673548"/>
    <lineage>
        <taxon>Bacteria</taxon>
        <taxon>Pseudomonadati</taxon>
        <taxon>Pseudomonadota</taxon>
        <taxon>Betaproteobacteria</taxon>
        <taxon>Burkholderiales</taxon>
        <taxon>Comamonadaceae</taxon>
        <taxon>Comamonas</taxon>
    </lineage>
</organism>
<accession>A0ABW5USX0</accession>
<feature type="signal peptide" evidence="2">
    <location>
        <begin position="1"/>
        <end position="27"/>
    </location>
</feature>
<dbReference type="SUPFAM" id="SSF56954">
    <property type="entry name" value="Outer membrane efflux proteins (OEP)"/>
    <property type="match status" value="1"/>
</dbReference>
<protein>
    <submittedName>
        <fullName evidence="3">Efflux transporter outer membrane subunit</fullName>
    </submittedName>
</protein>